<dbReference type="Proteomes" id="UP000602745">
    <property type="component" value="Unassembled WGS sequence"/>
</dbReference>
<dbReference type="Gene3D" id="3.40.50.300">
    <property type="entry name" value="P-loop containing nucleotide triphosphate hydrolases"/>
    <property type="match status" value="1"/>
</dbReference>
<dbReference type="InterPro" id="IPR011527">
    <property type="entry name" value="ABC1_TM_dom"/>
</dbReference>
<dbReference type="GO" id="GO:0030253">
    <property type="term" value="P:protein secretion by the type I secretion system"/>
    <property type="evidence" value="ECO:0007669"/>
    <property type="project" value="InterPro"/>
</dbReference>
<evidence type="ECO:0000256" key="7">
    <source>
        <dbReference type="SAM" id="Phobius"/>
    </source>
</evidence>
<dbReference type="RefSeq" id="WP_188408230.1">
    <property type="nucleotide sequence ID" value="NZ_BMCP01000001.1"/>
</dbReference>
<evidence type="ECO:0000256" key="2">
    <source>
        <dbReference type="ARBA" id="ARBA00022692"/>
    </source>
</evidence>
<comment type="caution">
    <text evidence="10">The sequence shown here is derived from an EMBL/GenBank/DDBJ whole genome shotgun (WGS) entry which is preliminary data.</text>
</comment>
<dbReference type="InterPro" id="IPR003593">
    <property type="entry name" value="AAA+_ATPase"/>
</dbReference>
<dbReference type="Gene3D" id="1.20.1560.10">
    <property type="entry name" value="ABC transporter type 1, transmembrane domain"/>
    <property type="match status" value="1"/>
</dbReference>
<dbReference type="InterPro" id="IPR036640">
    <property type="entry name" value="ABC1_TM_sf"/>
</dbReference>
<evidence type="ECO:0000256" key="6">
    <source>
        <dbReference type="ARBA" id="ARBA00023136"/>
    </source>
</evidence>
<evidence type="ECO:0000259" key="9">
    <source>
        <dbReference type="PROSITE" id="PS50929"/>
    </source>
</evidence>
<dbReference type="PANTHER" id="PTHR43394">
    <property type="entry name" value="ATP-DEPENDENT PERMEASE MDL1, MITOCHONDRIAL"/>
    <property type="match status" value="1"/>
</dbReference>
<dbReference type="InterPro" id="IPR010128">
    <property type="entry name" value="ATPase_T1SS_PrtD-like"/>
</dbReference>
<dbReference type="GO" id="GO:0005886">
    <property type="term" value="C:plasma membrane"/>
    <property type="evidence" value="ECO:0007669"/>
    <property type="project" value="UniProtKB-SubCell"/>
</dbReference>
<gene>
    <name evidence="10" type="ORF">GCM10007276_06230</name>
</gene>
<dbReference type="AlphaFoldDB" id="A0A8J2VM50"/>
<feature type="transmembrane region" description="Helical" evidence="7">
    <location>
        <begin position="21"/>
        <end position="46"/>
    </location>
</feature>
<dbReference type="NCBIfam" id="TIGR01842">
    <property type="entry name" value="type_I_sec_PrtD"/>
    <property type="match status" value="1"/>
</dbReference>
<dbReference type="SUPFAM" id="SSF90123">
    <property type="entry name" value="ABC transporter transmembrane region"/>
    <property type="match status" value="1"/>
</dbReference>
<dbReference type="GO" id="GO:0015421">
    <property type="term" value="F:ABC-type oligopeptide transporter activity"/>
    <property type="evidence" value="ECO:0007669"/>
    <property type="project" value="TreeGrafter"/>
</dbReference>
<evidence type="ECO:0000313" key="11">
    <source>
        <dbReference type="Proteomes" id="UP000602745"/>
    </source>
</evidence>
<dbReference type="InterPro" id="IPR017871">
    <property type="entry name" value="ABC_transporter-like_CS"/>
</dbReference>
<reference evidence="10" key="2">
    <citation type="submission" date="2020-09" db="EMBL/GenBank/DDBJ databases">
        <authorList>
            <person name="Sun Q."/>
            <person name="Sedlacek I."/>
        </authorList>
    </citation>
    <scope>NUCLEOTIDE SEQUENCE</scope>
    <source>
        <strain evidence="10">CCM 7684</strain>
    </source>
</reference>
<dbReference type="PANTHER" id="PTHR43394:SF1">
    <property type="entry name" value="ATP-BINDING CASSETTE SUB-FAMILY B MEMBER 10, MITOCHONDRIAL"/>
    <property type="match status" value="1"/>
</dbReference>
<keyword evidence="11" id="KW-1185">Reference proteome</keyword>
<evidence type="ECO:0000313" key="10">
    <source>
        <dbReference type="EMBL" id="GGE31792.1"/>
    </source>
</evidence>
<dbReference type="PROSITE" id="PS00211">
    <property type="entry name" value="ABC_TRANSPORTER_1"/>
    <property type="match status" value="1"/>
</dbReference>
<dbReference type="GO" id="GO:0030256">
    <property type="term" value="C:type I protein secretion system complex"/>
    <property type="evidence" value="ECO:0007669"/>
    <property type="project" value="InterPro"/>
</dbReference>
<dbReference type="EMBL" id="BMCP01000001">
    <property type="protein sequence ID" value="GGE31792.1"/>
    <property type="molecule type" value="Genomic_DNA"/>
</dbReference>
<keyword evidence="4" id="KW-0067">ATP-binding</keyword>
<sequence length="573" mass="61184">MQKATANLSVRSALRTCRSALLGIFLVSAVLNILMLTGPMFMLQVYDRVLASNSVPTLVVLSGIALALYLFSGLLDILRSQALSLISLRVHTRLSVPAFFAGVQLPLLMGRKAGSMEPIRDLDHVKRFLGSSGPAAIFDLPFMPFYFALLFLFHPWLGVLAAGGGIVIFVLVVTNEITAREPARDLVTQTSAQLAVVTSARRNAEVLRAMGMFDSFAHRFGQRLERSYGAQRRVADRSAFFASITKTLRLLLQSAMLGLGAYLAILQEISPGVMIAASIIMARALSPIEQAVANWPTFVAARQAAARLKELLGKSPPATGMKDMPLPTQNLAVAQLATAAPGEPGVALQGINLSLEAGDGLGVIGPSGSGKTSFVRALVGVWPTVRGSVRLDGATLDQWTDSERGRFIGYLPQDVELFEGTVAENIARFAPDPPVVEIIRAAKLAGVHGLITSLPDGYNCMIGEAGARLSAGQRQRIGLARALFGKPFLIVLDEPNSNLDAEGERALSEAVLEVRKQGSIVVMVAHRSSALSAVNKMLVIRDGQQVDFGPRDKVLTSIAPVLVEGGPRRTAHA</sequence>
<dbReference type="InterPro" id="IPR027417">
    <property type="entry name" value="P-loop_NTPase"/>
</dbReference>
<feature type="transmembrane region" description="Helical" evidence="7">
    <location>
        <begin position="58"/>
        <end position="78"/>
    </location>
</feature>
<keyword evidence="3" id="KW-0547">Nucleotide-binding</keyword>
<comment type="subcellular location">
    <subcellularLocation>
        <location evidence="1">Cell membrane</location>
        <topology evidence="1">Multi-pass membrane protein</topology>
    </subcellularLocation>
</comment>
<evidence type="ECO:0000256" key="1">
    <source>
        <dbReference type="ARBA" id="ARBA00004651"/>
    </source>
</evidence>
<dbReference type="InterPro" id="IPR003439">
    <property type="entry name" value="ABC_transporter-like_ATP-bd"/>
</dbReference>
<dbReference type="SUPFAM" id="SSF52540">
    <property type="entry name" value="P-loop containing nucleoside triphosphate hydrolases"/>
    <property type="match status" value="1"/>
</dbReference>
<dbReference type="GO" id="GO:0005524">
    <property type="term" value="F:ATP binding"/>
    <property type="evidence" value="ECO:0007669"/>
    <property type="project" value="UniProtKB-KW"/>
</dbReference>
<dbReference type="Pfam" id="PF00005">
    <property type="entry name" value="ABC_tran"/>
    <property type="match status" value="1"/>
</dbReference>
<organism evidence="10 11">
    <name type="scientific">Agaricicola taiwanensis</name>
    <dbReference type="NCBI Taxonomy" id="591372"/>
    <lineage>
        <taxon>Bacteria</taxon>
        <taxon>Pseudomonadati</taxon>
        <taxon>Pseudomonadota</taxon>
        <taxon>Alphaproteobacteria</taxon>
        <taxon>Rhodobacterales</taxon>
        <taxon>Paracoccaceae</taxon>
        <taxon>Agaricicola</taxon>
    </lineage>
</organism>
<accession>A0A8J2VM50</accession>
<dbReference type="PROSITE" id="PS50893">
    <property type="entry name" value="ABC_TRANSPORTER_2"/>
    <property type="match status" value="1"/>
</dbReference>
<feature type="domain" description="ABC transporter" evidence="8">
    <location>
        <begin position="326"/>
        <end position="567"/>
    </location>
</feature>
<dbReference type="SMART" id="SM00382">
    <property type="entry name" value="AAA"/>
    <property type="match status" value="1"/>
</dbReference>
<keyword evidence="2 7" id="KW-0812">Transmembrane</keyword>
<dbReference type="GO" id="GO:0016887">
    <property type="term" value="F:ATP hydrolysis activity"/>
    <property type="evidence" value="ECO:0007669"/>
    <property type="project" value="InterPro"/>
</dbReference>
<evidence type="ECO:0000256" key="5">
    <source>
        <dbReference type="ARBA" id="ARBA00022989"/>
    </source>
</evidence>
<evidence type="ECO:0000256" key="4">
    <source>
        <dbReference type="ARBA" id="ARBA00022840"/>
    </source>
</evidence>
<evidence type="ECO:0000256" key="3">
    <source>
        <dbReference type="ARBA" id="ARBA00022741"/>
    </source>
</evidence>
<reference evidence="10" key="1">
    <citation type="journal article" date="2014" name="Int. J. Syst. Evol. Microbiol.">
        <title>Complete genome sequence of Corynebacterium casei LMG S-19264T (=DSM 44701T), isolated from a smear-ripened cheese.</title>
        <authorList>
            <consortium name="US DOE Joint Genome Institute (JGI-PGF)"/>
            <person name="Walter F."/>
            <person name="Albersmeier A."/>
            <person name="Kalinowski J."/>
            <person name="Ruckert C."/>
        </authorList>
    </citation>
    <scope>NUCLEOTIDE SEQUENCE</scope>
    <source>
        <strain evidence="10">CCM 7684</strain>
    </source>
</reference>
<name>A0A8J2VM50_9RHOB</name>
<keyword evidence="5 7" id="KW-1133">Transmembrane helix</keyword>
<keyword evidence="6 7" id="KW-0472">Membrane</keyword>
<dbReference type="Pfam" id="PF00664">
    <property type="entry name" value="ABC_membrane"/>
    <property type="match status" value="1"/>
</dbReference>
<feature type="transmembrane region" description="Helical" evidence="7">
    <location>
        <begin position="145"/>
        <end position="174"/>
    </location>
</feature>
<proteinExistence type="predicted"/>
<protein>
    <submittedName>
        <fullName evidence="10">Type I secretion protein</fullName>
    </submittedName>
</protein>
<evidence type="ECO:0000259" key="8">
    <source>
        <dbReference type="PROSITE" id="PS50893"/>
    </source>
</evidence>
<feature type="domain" description="ABC transmembrane type-1" evidence="9">
    <location>
        <begin position="22"/>
        <end position="300"/>
    </location>
</feature>
<dbReference type="PROSITE" id="PS50929">
    <property type="entry name" value="ABC_TM1F"/>
    <property type="match status" value="1"/>
</dbReference>
<dbReference type="InterPro" id="IPR039421">
    <property type="entry name" value="Type_1_exporter"/>
</dbReference>